<comment type="similarity">
    <text evidence="2">Belongs to the glycosyl hydrolase 9 (cellulase E) family.</text>
</comment>
<keyword evidence="9" id="KW-0732">Signal</keyword>
<keyword evidence="6" id="KW-0119">Carbohydrate metabolism</keyword>
<dbReference type="SUPFAM" id="SSF48208">
    <property type="entry name" value="Six-hairpin glycosidases"/>
    <property type="match status" value="1"/>
</dbReference>
<evidence type="ECO:0000256" key="1">
    <source>
        <dbReference type="ARBA" id="ARBA00000966"/>
    </source>
</evidence>
<protein>
    <recommendedName>
        <fullName evidence="3">cellulase</fullName>
        <ecNumber evidence="3">3.2.1.4</ecNumber>
    </recommendedName>
</protein>
<comment type="caution">
    <text evidence="11">The sequence shown here is derived from an EMBL/GenBank/DDBJ whole genome shotgun (WGS) entry which is preliminary data.</text>
</comment>
<evidence type="ECO:0000256" key="9">
    <source>
        <dbReference type="SAM" id="SignalP"/>
    </source>
</evidence>
<proteinExistence type="inferred from homology"/>
<dbReference type="EMBL" id="JBBWWQ010000003">
    <property type="protein sequence ID" value="KAK8951880.1"/>
    <property type="molecule type" value="Genomic_DNA"/>
</dbReference>
<keyword evidence="8" id="KW-0624">Polysaccharide degradation</keyword>
<dbReference type="InterPro" id="IPR001701">
    <property type="entry name" value="Glyco_hydro_9"/>
</dbReference>
<dbReference type="AlphaFoldDB" id="A0AAP0GCV8"/>
<keyword evidence="4" id="KW-0378">Hydrolase</keyword>
<evidence type="ECO:0000256" key="6">
    <source>
        <dbReference type="ARBA" id="ARBA00023277"/>
    </source>
</evidence>
<evidence type="ECO:0000256" key="3">
    <source>
        <dbReference type="ARBA" id="ARBA00012601"/>
    </source>
</evidence>
<dbReference type="EC" id="3.2.1.4" evidence="3"/>
<evidence type="ECO:0000313" key="11">
    <source>
        <dbReference type="EMBL" id="KAK8951880.1"/>
    </source>
</evidence>
<dbReference type="Gene3D" id="1.50.10.10">
    <property type="match status" value="1"/>
</dbReference>
<name>A0AAP0GCV8_9ASPA</name>
<evidence type="ECO:0000256" key="5">
    <source>
        <dbReference type="ARBA" id="ARBA00023001"/>
    </source>
</evidence>
<keyword evidence="7" id="KW-0326">Glycosidase</keyword>
<evidence type="ECO:0000256" key="4">
    <source>
        <dbReference type="ARBA" id="ARBA00022801"/>
    </source>
</evidence>
<feature type="domain" description="Glycoside hydrolase family 9" evidence="10">
    <location>
        <begin position="1"/>
        <end position="91"/>
    </location>
</feature>
<feature type="chain" id="PRO_5043002638" description="cellulase" evidence="9">
    <location>
        <begin position="18"/>
        <end position="101"/>
    </location>
</feature>
<evidence type="ECO:0000313" key="12">
    <source>
        <dbReference type="Proteomes" id="UP001418222"/>
    </source>
</evidence>
<reference evidence="11 12" key="1">
    <citation type="journal article" date="2022" name="Nat. Plants">
        <title>Genomes of leafy and leafless Platanthera orchids illuminate the evolution of mycoheterotrophy.</title>
        <authorList>
            <person name="Li M.H."/>
            <person name="Liu K.W."/>
            <person name="Li Z."/>
            <person name="Lu H.C."/>
            <person name="Ye Q.L."/>
            <person name="Zhang D."/>
            <person name="Wang J.Y."/>
            <person name="Li Y.F."/>
            <person name="Zhong Z.M."/>
            <person name="Liu X."/>
            <person name="Yu X."/>
            <person name="Liu D.K."/>
            <person name="Tu X.D."/>
            <person name="Liu B."/>
            <person name="Hao Y."/>
            <person name="Liao X.Y."/>
            <person name="Jiang Y.T."/>
            <person name="Sun W.H."/>
            <person name="Chen J."/>
            <person name="Chen Y.Q."/>
            <person name="Ai Y."/>
            <person name="Zhai J.W."/>
            <person name="Wu S.S."/>
            <person name="Zhou Z."/>
            <person name="Hsiao Y.Y."/>
            <person name="Wu W.L."/>
            <person name="Chen Y.Y."/>
            <person name="Lin Y.F."/>
            <person name="Hsu J.L."/>
            <person name="Li C.Y."/>
            <person name="Wang Z.W."/>
            <person name="Zhao X."/>
            <person name="Zhong W.Y."/>
            <person name="Ma X.K."/>
            <person name="Ma L."/>
            <person name="Huang J."/>
            <person name="Chen G.Z."/>
            <person name="Huang M.Z."/>
            <person name="Huang L."/>
            <person name="Peng D.H."/>
            <person name="Luo Y.B."/>
            <person name="Zou S.Q."/>
            <person name="Chen S.P."/>
            <person name="Lan S."/>
            <person name="Tsai W.C."/>
            <person name="Van de Peer Y."/>
            <person name="Liu Z.J."/>
        </authorList>
    </citation>
    <scope>NUCLEOTIDE SEQUENCE [LARGE SCALE GENOMIC DNA]</scope>
    <source>
        <strain evidence="11">Lor287</strain>
    </source>
</reference>
<gene>
    <name evidence="11" type="ORF">KSP39_PZI004717</name>
</gene>
<evidence type="ECO:0000259" key="10">
    <source>
        <dbReference type="Pfam" id="PF00759"/>
    </source>
</evidence>
<dbReference type="Pfam" id="PF00759">
    <property type="entry name" value="Glyco_hydro_9"/>
    <property type="match status" value="1"/>
</dbReference>
<organism evidence="11 12">
    <name type="scientific">Platanthera zijinensis</name>
    <dbReference type="NCBI Taxonomy" id="2320716"/>
    <lineage>
        <taxon>Eukaryota</taxon>
        <taxon>Viridiplantae</taxon>
        <taxon>Streptophyta</taxon>
        <taxon>Embryophyta</taxon>
        <taxon>Tracheophyta</taxon>
        <taxon>Spermatophyta</taxon>
        <taxon>Magnoliopsida</taxon>
        <taxon>Liliopsida</taxon>
        <taxon>Asparagales</taxon>
        <taxon>Orchidaceae</taxon>
        <taxon>Orchidoideae</taxon>
        <taxon>Orchideae</taxon>
        <taxon>Orchidinae</taxon>
        <taxon>Platanthera</taxon>
    </lineage>
</organism>
<keyword evidence="5" id="KW-0136">Cellulose degradation</keyword>
<dbReference type="InterPro" id="IPR008928">
    <property type="entry name" value="6-hairpin_glycosidase_sf"/>
</dbReference>
<sequence>MKFGFPMTFTAIMLSWSVIELGGMMKMEIQHARETIRWAIDYLLKATVDANVIYIQVGDANKDHACWERPEDMDTSKTVLKIDGNNPGSYVHRAGIESISP</sequence>
<dbReference type="InterPro" id="IPR012341">
    <property type="entry name" value="6hp_glycosidase-like_sf"/>
</dbReference>
<evidence type="ECO:0000256" key="7">
    <source>
        <dbReference type="ARBA" id="ARBA00023295"/>
    </source>
</evidence>
<evidence type="ECO:0000256" key="2">
    <source>
        <dbReference type="ARBA" id="ARBA00007072"/>
    </source>
</evidence>
<evidence type="ECO:0000256" key="8">
    <source>
        <dbReference type="ARBA" id="ARBA00023326"/>
    </source>
</evidence>
<accession>A0AAP0GCV8</accession>
<dbReference type="GO" id="GO:0030245">
    <property type="term" value="P:cellulose catabolic process"/>
    <property type="evidence" value="ECO:0007669"/>
    <property type="project" value="UniProtKB-KW"/>
</dbReference>
<dbReference type="PANTHER" id="PTHR22298">
    <property type="entry name" value="ENDO-1,4-BETA-GLUCANASE"/>
    <property type="match status" value="1"/>
</dbReference>
<comment type="catalytic activity">
    <reaction evidence="1">
        <text>Endohydrolysis of (1-&gt;4)-beta-D-glucosidic linkages in cellulose, lichenin and cereal beta-D-glucans.</text>
        <dbReference type="EC" id="3.2.1.4"/>
    </reaction>
</comment>
<feature type="signal peptide" evidence="9">
    <location>
        <begin position="1"/>
        <end position="17"/>
    </location>
</feature>
<dbReference type="GO" id="GO:0008810">
    <property type="term" value="F:cellulase activity"/>
    <property type="evidence" value="ECO:0007669"/>
    <property type="project" value="UniProtKB-EC"/>
</dbReference>
<keyword evidence="12" id="KW-1185">Reference proteome</keyword>
<dbReference type="Proteomes" id="UP001418222">
    <property type="component" value="Unassembled WGS sequence"/>
</dbReference>